<dbReference type="InterPro" id="IPR032862">
    <property type="entry name" value="ALKBH6"/>
</dbReference>
<protein>
    <submittedName>
        <fullName evidence="6">Putative alpha-ketoglutarate-dependent dioxygenase ABH6</fullName>
    </submittedName>
</protein>
<accession>A0A8H6SEL9</accession>
<evidence type="ECO:0000256" key="5">
    <source>
        <dbReference type="ARBA" id="ARBA00023004"/>
    </source>
</evidence>
<proteinExistence type="inferred from homology"/>
<evidence type="ECO:0000256" key="4">
    <source>
        <dbReference type="ARBA" id="ARBA00023002"/>
    </source>
</evidence>
<comment type="caution">
    <text evidence="6">The sequence shown here is derived from an EMBL/GenBank/DDBJ whole genome shotgun (WGS) entry which is preliminary data.</text>
</comment>
<organism evidence="6 7">
    <name type="scientific">Mycena indigotica</name>
    <dbReference type="NCBI Taxonomy" id="2126181"/>
    <lineage>
        <taxon>Eukaryota</taxon>
        <taxon>Fungi</taxon>
        <taxon>Dikarya</taxon>
        <taxon>Basidiomycota</taxon>
        <taxon>Agaricomycotina</taxon>
        <taxon>Agaricomycetes</taxon>
        <taxon>Agaricomycetidae</taxon>
        <taxon>Agaricales</taxon>
        <taxon>Marasmiineae</taxon>
        <taxon>Mycenaceae</taxon>
        <taxon>Mycena</taxon>
    </lineage>
</organism>
<dbReference type="RefSeq" id="XP_037217719.1">
    <property type="nucleotide sequence ID" value="XM_037366307.1"/>
</dbReference>
<dbReference type="PANTHER" id="PTHR46030:SF1">
    <property type="entry name" value="ALPHA-KETOGLUTARATE-DEPENDENT DIOXYGENASE ALKB HOMOLOG 6"/>
    <property type="match status" value="1"/>
</dbReference>
<name>A0A8H6SEL9_9AGAR</name>
<dbReference type="GO" id="GO:0046872">
    <property type="term" value="F:metal ion binding"/>
    <property type="evidence" value="ECO:0007669"/>
    <property type="project" value="UniProtKB-KW"/>
</dbReference>
<comment type="similarity">
    <text evidence="1">Belongs to the alkB family.</text>
</comment>
<keyword evidence="5" id="KW-0408">Iron</keyword>
<keyword evidence="3 6" id="KW-0223">Dioxygenase</keyword>
<dbReference type="InterPro" id="IPR037151">
    <property type="entry name" value="AlkB-like_sf"/>
</dbReference>
<evidence type="ECO:0000256" key="2">
    <source>
        <dbReference type="ARBA" id="ARBA00022723"/>
    </source>
</evidence>
<evidence type="ECO:0000256" key="1">
    <source>
        <dbReference type="ARBA" id="ARBA00007879"/>
    </source>
</evidence>
<dbReference type="PANTHER" id="PTHR46030">
    <property type="entry name" value="ALPHA-KETOGLUTARATE-DEPENDENT DIOXYGENASE ALKB HOMOLOG 6"/>
    <property type="match status" value="1"/>
</dbReference>
<keyword evidence="7" id="KW-1185">Reference proteome</keyword>
<dbReference type="GO" id="GO:0051213">
    <property type="term" value="F:dioxygenase activity"/>
    <property type="evidence" value="ECO:0007669"/>
    <property type="project" value="UniProtKB-KW"/>
</dbReference>
<dbReference type="OrthoDB" id="412814at2759"/>
<dbReference type="GeneID" id="59348823"/>
<keyword evidence="2" id="KW-0479">Metal-binding</keyword>
<dbReference type="Gene3D" id="2.60.120.590">
    <property type="entry name" value="Alpha-ketoglutarate-dependent dioxygenase AlkB-like"/>
    <property type="match status" value="1"/>
</dbReference>
<dbReference type="GO" id="GO:0005634">
    <property type="term" value="C:nucleus"/>
    <property type="evidence" value="ECO:0007669"/>
    <property type="project" value="TreeGrafter"/>
</dbReference>
<gene>
    <name evidence="6" type="ORF">MIND_00969500</name>
</gene>
<dbReference type="AlphaFoldDB" id="A0A8H6SEL9"/>
<evidence type="ECO:0000313" key="6">
    <source>
        <dbReference type="EMBL" id="KAF7297360.1"/>
    </source>
</evidence>
<evidence type="ECO:0000313" key="7">
    <source>
        <dbReference type="Proteomes" id="UP000636479"/>
    </source>
</evidence>
<dbReference type="SUPFAM" id="SSF51197">
    <property type="entry name" value="Clavaminate synthase-like"/>
    <property type="match status" value="1"/>
</dbReference>
<reference evidence="6" key="1">
    <citation type="submission" date="2020-05" db="EMBL/GenBank/DDBJ databases">
        <title>Mycena genomes resolve the evolution of fungal bioluminescence.</title>
        <authorList>
            <person name="Tsai I.J."/>
        </authorList>
    </citation>
    <scope>NUCLEOTIDE SEQUENCE</scope>
    <source>
        <strain evidence="6">171206Taipei</strain>
    </source>
</reference>
<keyword evidence="4" id="KW-0560">Oxidoreductase</keyword>
<evidence type="ECO:0000256" key="3">
    <source>
        <dbReference type="ARBA" id="ARBA00022964"/>
    </source>
</evidence>
<dbReference type="EMBL" id="JACAZF010000008">
    <property type="protein sequence ID" value="KAF7297360.1"/>
    <property type="molecule type" value="Genomic_DNA"/>
</dbReference>
<sequence>MHKPTTDTGLSTATALSLSDFHIAGPPTVYYIPNFITMEEEQYLVEKIQATPQQRWKQLANRRLQLWGGELTSKNTLIAQAMPPFVESYPDIIARLRATGAFTRSPHGQPNHIIMNEDRVSMLHSIQQASDLQGIMPHEDGPAYFPVVATISLNSHSMFHYYRYQEDGRTIDSTPVMSVLLEPRSVVISQDSLYSSHLHAIQEVEKDVVVLPTETKQPLVQIDSLSLPIANWDRVTSPSILEVLNNGGMLERETRYSLTCRDVEKVVQLKTLVNRR</sequence>
<dbReference type="Proteomes" id="UP000636479">
    <property type="component" value="Unassembled WGS sequence"/>
</dbReference>